<dbReference type="KEGG" id="ehx:EMIHUDRAFT_203637"/>
<dbReference type="HOGENOM" id="CLU_1581459_0_0_1"/>
<dbReference type="GeneID" id="17275421"/>
<evidence type="ECO:0000313" key="3">
    <source>
        <dbReference type="Proteomes" id="UP000013827"/>
    </source>
</evidence>
<reference evidence="2" key="2">
    <citation type="submission" date="2024-10" db="UniProtKB">
        <authorList>
            <consortium name="EnsemblProtists"/>
        </authorList>
    </citation>
    <scope>IDENTIFICATION</scope>
</reference>
<organism evidence="2 3">
    <name type="scientific">Emiliania huxleyi (strain CCMP1516)</name>
    <dbReference type="NCBI Taxonomy" id="280463"/>
    <lineage>
        <taxon>Eukaryota</taxon>
        <taxon>Haptista</taxon>
        <taxon>Haptophyta</taxon>
        <taxon>Prymnesiophyceae</taxon>
        <taxon>Isochrysidales</taxon>
        <taxon>Noelaerhabdaceae</taxon>
        <taxon>Emiliania</taxon>
    </lineage>
</organism>
<dbReference type="InterPro" id="IPR018649">
    <property type="entry name" value="SHOCT"/>
</dbReference>
<evidence type="ECO:0000313" key="2">
    <source>
        <dbReference type="EnsemblProtists" id="EOD30147"/>
    </source>
</evidence>
<reference evidence="3" key="1">
    <citation type="journal article" date="2013" name="Nature">
        <title>Pan genome of the phytoplankton Emiliania underpins its global distribution.</title>
        <authorList>
            <person name="Read B.A."/>
            <person name="Kegel J."/>
            <person name="Klute M.J."/>
            <person name="Kuo A."/>
            <person name="Lefebvre S.C."/>
            <person name="Maumus F."/>
            <person name="Mayer C."/>
            <person name="Miller J."/>
            <person name="Monier A."/>
            <person name="Salamov A."/>
            <person name="Young J."/>
            <person name="Aguilar M."/>
            <person name="Claverie J.M."/>
            <person name="Frickenhaus S."/>
            <person name="Gonzalez K."/>
            <person name="Herman E.K."/>
            <person name="Lin Y.C."/>
            <person name="Napier J."/>
            <person name="Ogata H."/>
            <person name="Sarno A.F."/>
            <person name="Shmutz J."/>
            <person name="Schroeder D."/>
            <person name="de Vargas C."/>
            <person name="Verret F."/>
            <person name="von Dassow P."/>
            <person name="Valentin K."/>
            <person name="Van de Peer Y."/>
            <person name="Wheeler G."/>
            <person name="Dacks J.B."/>
            <person name="Delwiche C.F."/>
            <person name="Dyhrman S.T."/>
            <person name="Glockner G."/>
            <person name="John U."/>
            <person name="Richards T."/>
            <person name="Worden A.Z."/>
            <person name="Zhang X."/>
            <person name="Grigoriev I.V."/>
            <person name="Allen A.E."/>
            <person name="Bidle K."/>
            <person name="Borodovsky M."/>
            <person name="Bowler C."/>
            <person name="Brownlee C."/>
            <person name="Cock J.M."/>
            <person name="Elias M."/>
            <person name="Gladyshev V.N."/>
            <person name="Groth M."/>
            <person name="Guda C."/>
            <person name="Hadaegh A."/>
            <person name="Iglesias-Rodriguez M.D."/>
            <person name="Jenkins J."/>
            <person name="Jones B.M."/>
            <person name="Lawson T."/>
            <person name="Leese F."/>
            <person name="Lindquist E."/>
            <person name="Lobanov A."/>
            <person name="Lomsadze A."/>
            <person name="Malik S.B."/>
            <person name="Marsh M.E."/>
            <person name="Mackinder L."/>
            <person name="Mock T."/>
            <person name="Mueller-Roeber B."/>
            <person name="Pagarete A."/>
            <person name="Parker M."/>
            <person name="Probert I."/>
            <person name="Quesneville H."/>
            <person name="Raines C."/>
            <person name="Rensing S.A."/>
            <person name="Riano-Pachon D.M."/>
            <person name="Richier S."/>
            <person name="Rokitta S."/>
            <person name="Shiraiwa Y."/>
            <person name="Soanes D.M."/>
            <person name="van der Giezen M."/>
            <person name="Wahlund T.M."/>
            <person name="Williams B."/>
            <person name="Wilson W."/>
            <person name="Wolfe G."/>
            <person name="Wurch L.L."/>
        </authorList>
    </citation>
    <scope>NUCLEOTIDE SEQUENCE</scope>
</reference>
<accession>A0A0D3K312</accession>
<dbReference type="Pfam" id="PF09851">
    <property type="entry name" value="SHOCT"/>
    <property type="match status" value="1"/>
</dbReference>
<feature type="domain" description="SHOCT" evidence="1">
    <location>
        <begin position="140"/>
        <end position="166"/>
    </location>
</feature>
<evidence type="ECO:0000259" key="1">
    <source>
        <dbReference type="Pfam" id="PF09851"/>
    </source>
</evidence>
<keyword evidence="3" id="KW-1185">Reference proteome</keyword>
<dbReference type="PaxDb" id="2903-EOD30147"/>
<dbReference type="AlphaFoldDB" id="A0A0D3K312"/>
<dbReference type="Proteomes" id="UP000013827">
    <property type="component" value="Unassembled WGS sequence"/>
</dbReference>
<name>A0A0D3K312_EMIH1</name>
<dbReference type="EnsemblProtists" id="EOD30147">
    <property type="protein sequence ID" value="EOD30147"/>
    <property type="gene ID" value="EMIHUDRAFT_203637"/>
</dbReference>
<proteinExistence type="predicted"/>
<sequence length="169" mass="18428">MSTEQVTVTWSNANGCDPTDGRPEIPVRLREAGVLQADFDMVLQALADAEEFKCKVALPITLVVWPVGLCLFCVKDPNAGVAPFNEKYEAQQIKVQRSIGTWGFLFTVPRVDVAVATAAVAAPVVAEIARDDPQPDPVETLKKLTAMLDEGLISQAEFDTKKAEILQRM</sequence>
<dbReference type="RefSeq" id="XP_005782576.1">
    <property type="nucleotide sequence ID" value="XM_005782519.1"/>
</dbReference>
<protein>
    <recommendedName>
        <fullName evidence="1">SHOCT domain-containing protein</fullName>
    </recommendedName>
</protein>